<dbReference type="RefSeq" id="WP_230068286.1">
    <property type="nucleotide sequence ID" value="NZ_BAABLL010000017.1"/>
</dbReference>
<evidence type="ECO:0000313" key="4">
    <source>
        <dbReference type="Proteomes" id="UP001595773"/>
    </source>
</evidence>
<dbReference type="EMBL" id="JBHSCQ010000024">
    <property type="protein sequence ID" value="MFC4267211.1"/>
    <property type="molecule type" value="Genomic_DNA"/>
</dbReference>
<reference evidence="4" key="1">
    <citation type="journal article" date="2019" name="Int. J. Syst. Evol. Microbiol.">
        <title>The Global Catalogue of Microorganisms (GCM) 10K type strain sequencing project: providing services to taxonomists for standard genome sequencing and annotation.</title>
        <authorList>
            <consortium name="The Broad Institute Genomics Platform"/>
            <consortium name="The Broad Institute Genome Sequencing Center for Infectious Disease"/>
            <person name="Wu L."/>
            <person name="Ma J."/>
        </authorList>
    </citation>
    <scope>NUCLEOTIDE SEQUENCE [LARGE SCALE GENOMIC DNA]</scope>
    <source>
        <strain evidence="4">CGMCC 1.10698</strain>
    </source>
</reference>
<dbReference type="InterPro" id="IPR035897">
    <property type="entry name" value="Toll_tir_struct_dom_sf"/>
</dbReference>
<accession>A0ABV8R4B3</accession>
<protein>
    <submittedName>
        <fullName evidence="3">Toll/interleukin-1 receptor domain-containing protein</fullName>
    </submittedName>
</protein>
<proteinExistence type="predicted"/>
<dbReference type="SUPFAM" id="SSF52200">
    <property type="entry name" value="Toll/Interleukin receptor TIR domain"/>
    <property type="match status" value="1"/>
</dbReference>
<evidence type="ECO:0000256" key="1">
    <source>
        <dbReference type="SAM" id="MobiDB-lite"/>
    </source>
</evidence>
<evidence type="ECO:0000259" key="2">
    <source>
        <dbReference type="Pfam" id="PF13676"/>
    </source>
</evidence>
<dbReference type="InterPro" id="IPR000157">
    <property type="entry name" value="TIR_dom"/>
</dbReference>
<keyword evidence="3" id="KW-0675">Receptor</keyword>
<gene>
    <name evidence="3" type="ORF">ACFOW9_16515</name>
</gene>
<dbReference type="Gene3D" id="3.40.50.10140">
    <property type="entry name" value="Toll/interleukin-1 receptor homology (TIR) domain"/>
    <property type="match status" value="1"/>
</dbReference>
<sequence length="321" mass="35600">MPLSRTERIKFKSQMIDEMNTPDSGWDFERTNMMLREFDLEPVPDGHWDGPAFADIIANISDADLIEMYSIVTGINQDEIHDAVESADSGNWKPGYVRLFISHSTQHRAFIGEVANELAVVGIHGFVAHDSMAYSKPWQAQIEQGLRSMQAFVSIVHPEFLDSRWCNQEVGWALGRRTPRFAIRMGVDPAGFIGSDQWPSGHNQSSREVASIISTWASGIPELGETMTDGLFSALSEANNYIDAGATAGRIATLSSLTDLQWDQLNSIYWKNDQVRGGALPTKALRPFYYQHGRTWPPSKAAAETGPADPWAVPPSGETRS</sequence>
<evidence type="ECO:0000313" key="3">
    <source>
        <dbReference type="EMBL" id="MFC4267211.1"/>
    </source>
</evidence>
<name>A0ABV8R4B3_9MICC</name>
<feature type="domain" description="TIR" evidence="2">
    <location>
        <begin position="100"/>
        <end position="186"/>
    </location>
</feature>
<feature type="region of interest" description="Disordered" evidence="1">
    <location>
        <begin position="296"/>
        <end position="321"/>
    </location>
</feature>
<comment type="caution">
    <text evidence="3">The sequence shown here is derived from an EMBL/GenBank/DDBJ whole genome shotgun (WGS) entry which is preliminary data.</text>
</comment>
<organism evidence="3 4">
    <name type="scientific">Arthrobacter cryoconiti</name>
    <dbReference type="NCBI Taxonomy" id="748907"/>
    <lineage>
        <taxon>Bacteria</taxon>
        <taxon>Bacillati</taxon>
        <taxon>Actinomycetota</taxon>
        <taxon>Actinomycetes</taxon>
        <taxon>Micrococcales</taxon>
        <taxon>Micrococcaceae</taxon>
        <taxon>Arthrobacter</taxon>
    </lineage>
</organism>
<dbReference type="Pfam" id="PF13676">
    <property type="entry name" value="TIR_2"/>
    <property type="match status" value="1"/>
</dbReference>
<keyword evidence="4" id="KW-1185">Reference proteome</keyword>
<dbReference type="Proteomes" id="UP001595773">
    <property type="component" value="Unassembled WGS sequence"/>
</dbReference>